<protein>
    <submittedName>
        <fullName evidence="1">Uncharacterized protein</fullName>
    </submittedName>
</protein>
<evidence type="ECO:0000313" key="1">
    <source>
        <dbReference type="EMBL" id="SUZ99797.1"/>
    </source>
</evidence>
<reference evidence="1" key="1">
    <citation type="submission" date="2018-05" db="EMBL/GenBank/DDBJ databases">
        <authorList>
            <person name="Lanie J.A."/>
            <person name="Ng W.-L."/>
            <person name="Kazmierczak K.M."/>
            <person name="Andrzejewski T.M."/>
            <person name="Davidsen T.M."/>
            <person name="Wayne K.J."/>
            <person name="Tettelin H."/>
            <person name="Glass J.I."/>
            <person name="Rusch D."/>
            <person name="Podicherti R."/>
            <person name="Tsui H.-C.T."/>
            <person name="Winkler M.E."/>
        </authorList>
    </citation>
    <scope>NUCLEOTIDE SEQUENCE</scope>
</reference>
<name>A0A381SC31_9ZZZZ</name>
<sequence length="46" mass="5015">MASNPLGAFLLLGLDITALSMAWPSLPEFRELIRGIRMEDARAAAK</sequence>
<organism evidence="1">
    <name type="scientific">marine metagenome</name>
    <dbReference type="NCBI Taxonomy" id="408172"/>
    <lineage>
        <taxon>unclassified sequences</taxon>
        <taxon>metagenomes</taxon>
        <taxon>ecological metagenomes</taxon>
    </lineage>
</organism>
<dbReference type="AlphaFoldDB" id="A0A381SC31"/>
<dbReference type="EMBL" id="UINC01002737">
    <property type="protein sequence ID" value="SUZ99797.1"/>
    <property type="molecule type" value="Genomic_DNA"/>
</dbReference>
<accession>A0A381SC31</accession>
<proteinExistence type="predicted"/>
<gene>
    <name evidence="1" type="ORF">METZ01_LOCUS52651</name>
</gene>